<evidence type="ECO:0000313" key="1">
    <source>
        <dbReference type="EMBL" id="AEF96321.1"/>
    </source>
</evidence>
<evidence type="ECO:0000313" key="2">
    <source>
        <dbReference type="Proteomes" id="UP000009227"/>
    </source>
</evidence>
<dbReference type="KEGG" id="mig:Metig_0775"/>
<dbReference type="Proteomes" id="UP000009227">
    <property type="component" value="Chromosome"/>
</dbReference>
<dbReference type="HOGENOM" id="CLU_1607166_0_0_2"/>
<gene>
    <name evidence="1" type="ordered locus">Metig_0775</name>
</gene>
<dbReference type="AlphaFoldDB" id="F6BCW0"/>
<dbReference type="STRING" id="880724.Metig_0775"/>
<name>F6BCW0_METIK</name>
<accession>F6BCW0</accession>
<proteinExistence type="predicted"/>
<organism evidence="2">
    <name type="scientific">Methanotorris igneus (strain DSM 5666 / JCM 11834 / Kol 5)</name>
    <dbReference type="NCBI Taxonomy" id="880724"/>
    <lineage>
        <taxon>Archaea</taxon>
        <taxon>Methanobacteriati</taxon>
        <taxon>Methanobacteriota</taxon>
        <taxon>Methanomada group</taxon>
        <taxon>Methanococci</taxon>
        <taxon>Methanococcales</taxon>
        <taxon>Methanocaldococcaceae</taxon>
        <taxon>Methanotorris</taxon>
    </lineage>
</organism>
<reference evidence="1 2" key="1">
    <citation type="submission" date="2011-05" db="EMBL/GenBank/DDBJ databases">
        <title>Complete sequence of Methanotorris igneus Kol 5.</title>
        <authorList>
            <consortium name="US DOE Joint Genome Institute"/>
            <person name="Lucas S."/>
            <person name="Han J."/>
            <person name="Lapidus A."/>
            <person name="Cheng J.-F."/>
            <person name="Goodwin L."/>
            <person name="Pitluck S."/>
            <person name="Peters L."/>
            <person name="Mikhailova N."/>
            <person name="Chertkov O."/>
            <person name="Han C."/>
            <person name="Tapia R."/>
            <person name="Land M."/>
            <person name="Hauser L."/>
            <person name="Kyrpides N."/>
            <person name="Ivanova N."/>
            <person name="Pagani I."/>
            <person name="Sieprawska-Lupa M."/>
            <person name="Whitman W."/>
            <person name="Woyke T."/>
        </authorList>
    </citation>
    <scope>NUCLEOTIDE SEQUENCE [LARGE SCALE GENOMIC DNA]</scope>
    <source>
        <strain evidence="2">DSM 5666 / JCM 11834 / Kol 5</strain>
    </source>
</reference>
<keyword evidence="2" id="KW-1185">Reference proteome</keyword>
<dbReference type="EMBL" id="CP002737">
    <property type="protein sequence ID" value="AEF96321.1"/>
    <property type="molecule type" value="Genomic_DNA"/>
</dbReference>
<sequence>MRINNNINLNDFKTNNFSKEHESLKNLPKEFINFDEIGKGCWSQLRTVDMLDVKDNSFILMEITNLKNTLYNKSKKFKISVEIAKEFIKSEYREKLMESLLLLSLLTNNLNNKRITFKLILYDKKEDIFAYEYLKSYLNSILQEGDKCKITHIEDFIKYLNKQIK</sequence>
<dbReference type="GeneID" id="10643615"/>
<dbReference type="RefSeq" id="WP_013798924.1">
    <property type="nucleotide sequence ID" value="NC_015562.1"/>
</dbReference>
<protein>
    <submittedName>
        <fullName evidence="1">Uncharacterized protein</fullName>
    </submittedName>
</protein>